<dbReference type="InterPro" id="IPR001509">
    <property type="entry name" value="Epimerase_deHydtase"/>
</dbReference>
<evidence type="ECO:0000313" key="3">
    <source>
        <dbReference type="EMBL" id="MFC5503416.1"/>
    </source>
</evidence>
<feature type="domain" description="NAD-dependent epimerase/dehydratase" evidence="2">
    <location>
        <begin position="4"/>
        <end position="236"/>
    </location>
</feature>
<accession>A0ABW0NS98</accession>
<comment type="caution">
    <text evidence="3">The sequence shown here is derived from an EMBL/GenBank/DDBJ whole genome shotgun (WGS) entry which is preliminary data.</text>
</comment>
<comment type="similarity">
    <text evidence="1">Belongs to the NAD(P)-dependent epimerase/dehydratase family.</text>
</comment>
<proteinExistence type="inferred from homology"/>
<name>A0ABW0NS98_9MICO</name>
<dbReference type="PANTHER" id="PTHR43000">
    <property type="entry name" value="DTDP-D-GLUCOSE 4,6-DEHYDRATASE-RELATED"/>
    <property type="match status" value="1"/>
</dbReference>
<dbReference type="Gene3D" id="3.40.50.720">
    <property type="entry name" value="NAD(P)-binding Rossmann-like Domain"/>
    <property type="match status" value="1"/>
</dbReference>
<evidence type="ECO:0000259" key="2">
    <source>
        <dbReference type="Pfam" id="PF01370"/>
    </source>
</evidence>
<evidence type="ECO:0000313" key="4">
    <source>
        <dbReference type="Proteomes" id="UP001596039"/>
    </source>
</evidence>
<sequence length="309" mass="33725">MAKALVIGANGFLGSHLVDALSGAGHRVTAFDRFSSQEPTFDATGVTIVRGEFLSRGDLEAAVAGQQLVFHFLSSTNPATAENDPTLDIRTNVAQTVELLEACVAAGTEHLYFASTGGAIYGPQGRSEYVEDDHTLPVSPYAIGKLAIENYLRYFRTVHGLNSTILRISNPYGTRQRAHRRQGLIPIALRQIALGLAVDRFGDGSMVRDYLYVEDLVSMIGTLVAGTPRFDTYNLGSGTGHSVTQILDALRRVTDVDFEIRQLAVPPTFVDRVVLDTSRFRTEFGAMPLTTLDEGIRRTYREIKGQLSA</sequence>
<dbReference type="Proteomes" id="UP001596039">
    <property type="component" value="Unassembled WGS sequence"/>
</dbReference>
<dbReference type="EMBL" id="JBHSMG010000005">
    <property type="protein sequence ID" value="MFC5503416.1"/>
    <property type="molecule type" value="Genomic_DNA"/>
</dbReference>
<evidence type="ECO:0000256" key="1">
    <source>
        <dbReference type="ARBA" id="ARBA00007637"/>
    </source>
</evidence>
<dbReference type="Pfam" id="PF01370">
    <property type="entry name" value="Epimerase"/>
    <property type="match status" value="1"/>
</dbReference>
<dbReference type="Gene3D" id="3.90.25.10">
    <property type="entry name" value="UDP-galactose 4-epimerase, domain 1"/>
    <property type="match status" value="1"/>
</dbReference>
<gene>
    <name evidence="3" type="ORF">ACFPJ4_14300</name>
</gene>
<keyword evidence="4" id="KW-1185">Reference proteome</keyword>
<reference evidence="4" key="1">
    <citation type="journal article" date="2019" name="Int. J. Syst. Evol. Microbiol.">
        <title>The Global Catalogue of Microorganisms (GCM) 10K type strain sequencing project: providing services to taxonomists for standard genome sequencing and annotation.</title>
        <authorList>
            <consortium name="The Broad Institute Genomics Platform"/>
            <consortium name="The Broad Institute Genome Sequencing Center for Infectious Disease"/>
            <person name="Wu L."/>
            <person name="Ma J."/>
        </authorList>
    </citation>
    <scope>NUCLEOTIDE SEQUENCE [LARGE SCALE GENOMIC DNA]</scope>
    <source>
        <strain evidence="4">CGMCC 4.6997</strain>
    </source>
</reference>
<organism evidence="3 4">
    <name type="scientific">Lysinimonas soli</name>
    <dbReference type="NCBI Taxonomy" id="1074233"/>
    <lineage>
        <taxon>Bacteria</taxon>
        <taxon>Bacillati</taxon>
        <taxon>Actinomycetota</taxon>
        <taxon>Actinomycetes</taxon>
        <taxon>Micrococcales</taxon>
        <taxon>Microbacteriaceae</taxon>
        <taxon>Lysinimonas</taxon>
    </lineage>
</organism>
<dbReference type="SUPFAM" id="SSF51735">
    <property type="entry name" value="NAD(P)-binding Rossmann-fold domains"/>
    <property type="match status" value="1"/>
</dbReference>
<dbReference type="RefSeq" id="WP_386741129.1">
    <property type="nucleotide sequence ID" value="NZ_JBHSMG010000005.1"/>
</dbReference>
<dbReference type="InterPro" id="IPR036291">
    <property type="entry name" value="NAD(P)-bd_dom_sf"/>
</dbReference>
<protein>
    <submittedName>
        <fullName evidence="3">NAD-dependent epimerase/dehydratase family protein</fullName>
    </submittedName>
</protein>